<reference evidence="4 5" key="1">
    <citation type="journal article" date="2018" name="Sci. Adv.">
        <title>Multi-heme cytochromes provide a pathway for survival in energy-limited environments.</title>
        <authorList>
            <person name="Deng X."/>
            <person name="Dohmae N."/>
            <person name="Nealson K.H."/>
            <person name="Hashimoto K."/>
            <person name="Okamoto A."/>
        </authorList>
    </citation>
    <scope>NUCLEOTIDE SEQUENCE [LARGE SCALE GENOMIC DNA]</scope>
    <source>
        <strain evidence="4 5">IS5</strain>
    </source>
</reference>
<dbReference type="EMBL" id="AP017378">
    <property type="protein sequence ID" value="BBD07319.1"/>
    <property type="molecule type" value="Genomic_DNA"/>
</dbReference>
<evidence type="ECO:0000259" key="3">
    <source>
        <dbReference type="Pfam" id="PF05683"/>
    </source>
</evidence>
<dbReference type="PANTHER" id="PTHR43351:SF2">
    <property type="entry name" value="L(+)-TARTRATE DEHYDRATASE SUBUNIT BETA-RELATED"/>
    <property type="match status" value="1"/>
</dbReference>
<name>A0A2Z6AVP1_9BACT</name>
<dbReference type="AlphaFoldDB" id="A0A2Z6AVP1"/>
<proteinExistence type="inferred from homology"/>
<dbReference type="NCBIfam" id="NF005310">
    <property type="entry name" value="PRK06842.1"/>
    <property type="match status" value="1"/>
</dbReference>
<sequence>MAEYTLNTPLTDEDITPLKAGDVVFINGTIYTARDAAHKRLMDLIDKGEATPFELKGSIVYYVGPSPAPPGRPIGAAGPTTSYRMDTYAPRLHALGQKASIGKGKRSEEVKAALKEHKAVYFGATGGAGALLSKCITAAKVIAFDELGPEAIRELTVEKFPLLVINDCHGGELYAVPDRKAAGLED</sequence>
<keyword evidence="2 4" id="KW-0456">Lyase</keyword>
<evidence type="ECO:0000256" key="2">
    <source>
        <dbReference type="ARBA" id="ARBA00023239"/>
    </source>
</evidence>
<evidence type="ECO:0000313" key="5">
    <source>
        <dbReference type="Proteomes" id="UP000269883"/>
    </source>
</evidence>
<dbReference type="InterPro" id="IPR036660">
    <property type="entry name" value="Fe-S_hydroAse_TtdB_cat_sf"/>
</dbReference>
<evidence type="ECO:0000256" key="1">
    <source>
        <dbReference type="ARBA" id="ARBA00008876"/>
    </source>
</evidence>
<feature type="domain" description="Fe-S hydro-lyase tartrate dehydratase beta-type catalytic" evidence="3">
    <location>
        <begin position="5"/>
        <end position="175"/>
    </location>
</feature>
<dbReference type="SUPFAM" id="SSF117457">
    <property type="entry name" value="FumA C-terminal domain-like"/>
    <property type="match status" value="1"/>
</dbReference>
<dbReference type="KEGG" id="dfl:DFE_0593"/>
<dbReference type="InterPro" id="IPR004647">
    <property type="entry name" value="Fe-S_hydro-lyase_TtdB-typ_cat"/>
</dbReference>
<protein>
    <submittedName>
        <fullName evidence="4">Fe-S type, tartrate/fumarate subfamily hydro-lyase subunit beta</fullName>
    </submittedName>
</protein>
<dbReference type="RefSeq" id="WP_126376478.1">
    <property type="nucleotide sequence ID" value="NZ_AP017378.1"/>
</dbReference>
<comment type="similarity">
    <text evidence="1">Belongs to the class-I fumarase family.</text>
</comment>
<dbReference type="NCBIfam" id="TIGR00723">
    <property type="entry name" value="ttdB_fumA_fumB"/>
    <property type="match status" value="1"/>
</dbReference>
<organism evidence="4 5">
    <name type="scientific">Desulfovibrio ferrophilus</name>
    <dbReference type="NCBI Taxonomy" id="241368"/>
    <lineage>
        <taxon>Bacteria</taxon>
        <taxon>Pseudomonadati</taxon>
        <taxon>Thermodesulfobacteriota</taxon>
        <taxon>Desulfovibrionia</taxon>
        <taxon>Desulfovibrionales</taxon>
        <taxon>Desulfovibrionaceae</taxon>
        <taxon>Desulfovibrio</taxon>
    </lineage>
</organism>
<keyword evidence="5" id="KW-1185">Reference proteome</keyword>
<dbReference type="Proteomes" id="UP000269883">
    <property type="component" value="Chromosome"/>
</dbReference>
<dbReference type="Gene3D" id="3.20.130.10">
    <property type="entry name" value="Fe-S hydro-lyase, tartrate dehydratase beta-type, catalytic domain"/>
    <property type="match status" value="1"/>
</dbReference>
<evidence type="ECO:0000313" key="4">
    <source>
        <dbReference type="EMBL" id="BBD07319.1"/>
    </source>
</evidence>
<dbReference type="OrthoDB" id="9798978at2"/>
<dbReference type="Pfam" id="PF05683">
    <property type="entry name" value="Fumerase_C"/>
    <property type="match status" value="1"/>
</dbReference>
<accession>A0A2Z6AVP1</accession>
<dbReference type="PANTHER" id="PTHR43351">
    <property type="entry name" value="L(+)-TARTRATE DEHYDRATASE SUBUNIT BETA"/>
    <property type="match status" value="1"/>
</dbReference>
<dbReference type="GO" id="GO:0016836">
    <property type="term" value="F:hydro-lyase activity"/>
    <property type="evidence" value="ECO:0007669"/>
    <property type="project" value="InterPro"/>
</dbReference>
<gene>
    <name evidence="4" type="ORF">DFE_0593</name>
</gene>